<dbReference type="GO" id="GO:0006790">
    <property type="term" value="P:sulfur compound metabolic process"/>
    <property type="evidence" value="ECO:0007669"/>
    <property type="project" value="TreeGrafter"/>
</dbReference>
<evidence type="ECO:0000313" key="8">
    <source>
        <dbReference type="Proteomes" id="UP000214603"/>
    </source>
</evidence>
<organism evidence="7 8">
    <name type="scientific">Candidimonas nitroreducens</name>
    <dbReference type="NCBI Taxonomy" id="683354"/>
    <lineage>
        <taxon>Bacteria</taxon>
        <taxon>Pseudomonadati</taxon>
        <taxon>Pseudomonadota</taxon>
        <taxon>Betaproteobacteria</taxon>
        <taxon>Burkholderiales</taxon>
        <taxon>Alcaligenaceae</taxon>
        <taxon>Candidimonas</taxon>
    </lineage>
</organism>
<dbReference type="GO" id="GO:0046872">
    <property type="term" value="F:metal ion binding"/>
    <property type="evidence" value="ECO:0007669"/>
    <property type="project" value="UniProtKB-KW"/>
</dbReference>
<sequence>MEYELISVTPMSPKIGAEIGNVDLTRPLSPAQRDELRRALVRYQVIFLRDQKISFDDLVRAGQYFGELAGHVGVRSNSKPTDNPFVRRYHFDETSKRVTEREFHSDQSCAEIPPAVSVLYNHTIPPDGAGDTLFMNMYAAYDDLSERMQHYLEGLTAVHDGARSYGEGSPATSHPVIVRHPDSGKKAIFVNPGFTTKINGLSDRESRHILQFLFDHCVRVEWSCRFRWQPHSIAFWDNRCTLHKVISDFWPHVRSGYRVYVKAAEAPRL</sequence>
<reference evidence="8" key="1">
    <citation type="submission" date="2017-06" db="EMBL/GenBank/DDBJ databases">
        <title>Herbaspirillum phytohormonus sp. nov., isolated from the root nodule of Robinia pseudoacacia in lead-zinc mine.</title>
        <authorList>
            <person name="Fan M."/>
            <person name="Lin Y."/>
        </authorList>
    </citation>
    <scope>NUCLEOTIDE SEQUENCE [LARGE SCALE GENOMIC DNA]</scope>
    <source>
        <strain evidence="8">SC-089</strain>
    </source>
</reference>
<dbReference type="InterPro" id="IPR003819">
    <property type="entry name" value="TauD/TfdA-like"/>
</dbReference>
<keyword evidence="5" id="KW-0408">Iron</keyword>
<dbReference type="GO" id="GO:0005737">
    <property type="term" value="C:cytoplasm"/>
    <property type="evidence" value="ECO:0007669"/>
    <property type="project" value="TreeGrafter"/>
</dbReference>
<dbReference type="AlphaFoldDB" id="A0A225M047"/>
<accession>A0A225M047</accession>
<comment type="caution">
    <text evidence="7">The sequence shown here is derived from an EMBL/GenBank/DDBJ whole genome shotgun (WGS) entry which is preliminary data.</text>
</comment>
<keyword evidence="8" id="KW-1185">Reference proteome</keyword>
<dbReference type="Pfam" id="PF02668">
    <property type="entry name" value="TauD"/>
    <property type="match status" value="1"/>
</dbReference>
<dbReference type="Gene3D" id="3.60.130.10">
    <property type="entry name" value="Clavaminate synthase-like"/>
    <property type="match status" value="1"/>
</dbReference>
<dbReference type="EMBL" id="NJIH01000020">
    <property type="protein sequence ID" value="OWT53570.1"/>
    <property type="molecule type" value="Genomic_DNA"/>
</dbReference>
<proteinExistence type="inferred from homology"/>
<name>A0A225M047_9BURK</name>
<dbReference type="PANTHER" id="PTHR30468">
    <property type="entry name" value="ALPHA-KETOGLUTARATE-DEPENDENT SULFONATE DIOXYGENASE"/>
    <property type="match status" value="1"/>
</dbReference>
<evidence type="ECO:0000256" key="5">
    <source>
        <dbReference type="ARBA" id="ARBA00023004"/>
    </source>
</evidence>
<evidence type="ECO:0000313" key="7">
    <source>
        <dbReference type="EMBL" id="OWT53570.1"/>
    </source>
</evidence>
<dbReference type="Proteomes" id="UP000214603">
    <property type="component" value="Unassembled WGS sequence"/>
</dbReference>
<dbReference type="InterPro" id="IPR042098">
    <property type="entry name" value="TauD-like_sf"/>
</dbReference>
<dbReference type="InterPro" id="IPR051323">
    <property type="entry name" value="AtsK-like"/>
</dbReference>
<evidence type="ECO:0000256" key="1">
    <source>
        <dbReference type="ARBA" id="ARBA00005896"/>
    </source>
</evidence>
<evidence type="ECO:0000256" key="2">
    <source>
        <dbReference type="ARBA" id="ARBA00022723"/>
    </source>
</evidence>
<dbReference type="SUPFAM" id="SSF51197">
    <property type="entry name" value="Clavaminate synthase-like"/>
    <property type="match status" value="1"/>
</dbReference>
<dbReference type="RefSeq" id="WP_088606005.1">
    <property type="nucleotide sequence ID" value="NZ_NJIH01000020.1"/>
</dbReference>
<dbReference type="GO" id="GO:0000908">
    <property type="term" value="F:taurine dioxygenase activity"/>
    <property type="evidence" value="ECO:0007669"/>
    <property type="project" value="TreeGrafter"/>
</dbReference>
<protein>
    <submittedName>
        <fullName evidence="7">Taurine dioxygenase</fullName>
    </submittedName>
</protein>
<evidence type="ECO:0000259" key="6">
    <source>
        <dbReference type="Pfam" id="PF02668"/>
    </source>
</evidence>
<evidence type="ECO:0000256" key="4">
    <source>
        <dbReference type="ARBA" id="ARBA00023002"/>
    </source>
</evidence>
<dbReference type="OrthoDB" id="8893262at2"/>
<comment type="similarity">
    <text evidence="1">Belongs to the TfdA dioxygenase family.</text>
</comment>
<evidence type="ECO:0000256" key="3">
    <source>
        <dbReference type="ARBA" id="ARBA00022964"/>
    </source>
</evidence>
<keyword evidence="3 7" id="KW-0223">Dioxygenase</keyword>
<keyword evidence="2" id="KW-0479">Metal-binding</keyword>
<keyword evidence="4" id="KW-0560">Oxidoreductase</keyword>
<gene>
    <name evidence="7" type="ORF">CEY11_24215</name>
</gene>
<dbReference type="PANTHER" id="PTHR30468:SF1">
    <property type="entry name" value="ALPHA-KETOGLUTARATE-DEPENDENT SULFONATE DIOXYGENASE"/>
    <property type="match status" value="1"/>
</dbReference>
<feature type="domain" description="TauD/TfdA-like" evidence="6">
    <location>
        <begin position="8"/>
        <end position="260"/>
    </location>
</feature>